<reference evidence="4 5" key="1">
    <citation type="submission" date="2024-09" db="EMBL/GenBank/DDBJ databases">
        <title>Novel species of the genus Pelomonas and Roseateles isolated from streams.</title>
        <authorList>
            <person name="Lu H."/>
        </authorList>
    </citation>
    <scope>NUCLEOTIDE SEQUENCE [LARGE SCALE GENOMIC DNA]</scope>
    <source>
        <strain evidence="4 5">DC23W</strain>
    </source>
</reference>
<gene>
    <name evidence="4" type="ORF">ACG02S_21100</name>
</gene>
<keyword evidence="5" id="KW-1185">Reference proteome</keyword>
<evidence type="ECO:0000313" key="4">
    <source>
        <dbReference type="EMBL" id="MFG6416396.1"/>
    </source>
</evidence>
<dbReference type="Proteomes" id="UP001606300">
    <property type="component" value="Unassembled WGS sequence"/>
</dbReference>
<sequence length="253" mass="28360">MYRRLLIALLFIAPPLLAAPCARPWRVPLEDWRPYAFADADGRRTGLEVELLAAIARELDCSVEYVPDLPRNRRLPMLAAGDLDLLVAASYDGPGTPEQVVYTRPYRDEEFSAFARADAPLRPGIKTLEDVLDGGLRLLAHRGPSVIPIVDRFAAAGRLTAFEDYAKGMQQLRLDRGDVLIGDRLAVMFAARAAGVAVTELTLPVRRDVVAYKLSRQRFDESDVILFNEAILRLDAQGELRRIRNRWLPAARR</sequence>
<dbReference type="SUPFAM" id="SSF53850">
    <property type="entry name" value="Periplasmic binding protein-like II"/>
    <property type="match status" value="1"/>
</dbReference>
<keyword evidence="1 2" id="KW-0732">Signal</keyword>
<dbReference type="SMART" id="SM00062">
    <property type="entry name" value="PBPb"/>
    <property type="match status" value="1"/>
</dbReference>
<evidence type="ECO:0000256" key="2">
    <source>
        <dbReference type="SAM" id="SignalP"/>
    </source>
</evidence>
<evidence type="ECO:0000259" key="3">
    <source>
        <dbReference type="SMART" id="SM00062"/>
    </source>
</evidence>
<comment type="caution">
    <text evidence="4">The sequence shown here is derived from an EMBL/GenBank/DDBJ whole genome shotgun (WGS) entry which is preliminary data.</text>
</comment>
<organism evidence="4 5">
    <name type="scientific">Pelomonas dachongensis</name>
    <dbReference type="NCBI Taxonomy" id="3299029"/>
    <lineage>
        <taxon>Bacteria</taxon>
        <taxon>Pseudomonadati</taxon>
        <taxon>Pseudomonadota</taxon>
        <taxon>Betaproteobacteria</taxon>
        <taxon>Burkholderiales</taxon>
        <taxon>Sphaerotilaceae</taxon>
        <taxon>Roseateles</taxon>
    </lineage>
</organism>
<accession>A0ABW7ESB8</accession>
<evidence type="ECO:0000313" key="5">
    <source>
        <dbReference type="Proteomes" id="UP001606300"/>
    </source>
</evidence>
<proteinExistence type="predicted"/>
<feature type="domain" description="Solute-binding protein family 3/N-terminal" evidence="3">
    <location>
        <begin position="28"/>
        <end position="251"/>
    </location>
</feature>
<evidence type="ECO:0000256" key="1">
    <source>
        <dbReference type="ARBA" id="ARBA00022729"/>
    </source>
</evidence>
<dbReference type="InterPro" id="IPR001638">
    <property type="entry name" value="Solute-binding_3/MltF_N"/>
</dbReference>
<dbReference type="Gene3D" id="3.40.190.10">
    <property type="entry name" value="Periplasmic binding protein-like II"/>
    <property type="match status" value="2"/>
</dbReference>
<dbReference type="PANTHER" id="PTHR35936">
    <property type="entry name" value="MEMBRANE-BOUND LYTIC MUREIN TRANSGLYCOSYLASE F"/>
    <property type="match status" value="1"/>
</dbReference>
<dbReference type="RefSeq" id="WP_394472595.1">
    <property type="nucleotide sequence ID" value="NZ_JBIGHY010000009.1"/>
</dbReference>
<feature type="chain" id="PRO_5046205611" evidence="2">
    <location>
        <begin position="19"/>
        <end position="253"/>
    </location>
</feature>
<feature type="signal peptide" evidence="2">
    <location>
        <begin position="1"/>
        <end position="18"/>
    </location>
</feature>
<protein>
    <submittedName>
        <fullName evidence="4">Substrate-binding periplasmic protein</fullName>
    </submittedName>
</protein>
<dbReference type="EMBL" id="JBIGHY010000009">
    <property type="protein sequence ID" value="MFG6416396.1"/>
    <property type="molecule type" value="Genomic_DNA"/>
</dbReference>
<dbReference type="Pfam" id="PF00497">
    <property type="entry name" value="SBP_bac_3"/>
    <property type="match status" value="1"/>
</dbReference>
<dbReference type="PANTHER" id="PTHR35936:SF20">
    <property type="entry name" value="ABC TRANSPORTER ARGININE-BINDING PROTEIN 2-RELATED"/>
    <property type="match status" value="1"/>
</dbReference>
<name>A0ABW7ESB8_9BURK</name>